<comment type="caution">
    <text evidence="1">The sequence shown here is derived from an EMBL/GenBank/DDBJ whole genome shotgun (WGS) entry which is preliminary data.</text>
</comment>
<reference evidence="1 2" key="1">
    <citation type="submission" date="2018-10" db="EMBL/GenBank/DDBJ databases">
        <title>Genomic Encyclopedia of Archaeal and Bacterial Type Strains, Phase II (KMG-II): from individual species to whole genera.</title>
        <authorList>
            <person name="Goeker M."/>
        </authorList>
    </citation>
    <scope>NUCLEOTIDE SEQUENCE [LARGE SCALE GENOMIC DNA]</scope>
    <source>
        <strain evidence="1 2">DSM 43383</strain>
    </source>
</reference>
<keyword evidence="2" id="KW-1185">Reference proteome</keyword>
<protein>
    <submittedName>
        <fullName evidence="1">Uncharacterized protein</fullName>
    </submittedName>
</protein>
<sequence length="93" mass="9834">MSPHRRAKTLRDLQAYGRVRAAELGIEAVEVPERVREFLSGGDGSPRRTMGSLPWRVRGVGFVVVGCGFGQAAVTGGAFLGDAVPASWGVVHS</sequence>
<name>A0A495QXQ0_9ACTN</name>
<gene>
    <name evidence="1" type="ORF">BZB76_0341</name>
</gene>
<proteinExistence type="predicted"/>
<dbReference type="Proteomes" id="UP000274601">
    <property type="component" value="Unassembled WGS sequence"/>
</dbReference>
<accession>A0A495QXQ0</accession>
<evidence type="ECO:0000313" key="2">
    <source>
        <dbReference type="Proteomes" id="UP000274601"/>
    </source>
</evidence>
<organism evidence="1 2">
    <name type="scientific">Actinomadura pelletieri DSM 43383</name>
    <dbReference type="NCBI Taxonomy" id="1120940"/>
    <lineage>
        <taxon>Bacteria</taxon>
        <taxon>Bacillati</taxon>
        <taxon>Actinomycetota</taxon>
        <taxon>Actinomycetes</taxon>
        <taxon>Streptosporangiales</taxon>
        <taxon>Thermomonosporaceae</taxon>
        <taxon>Actinomadura</taxon>
    </lineage>
</organism>
<dbReference type="EMBL" id="RBWU01000001">
    <property type="protein sequence ID" value="RKS78903.1"/>
    <property type="molecule type" value="Genomic_DNA"/>
</dbReference>
<evidence type="ECO:0000313" key="1">
    <source>
        <dbReference type="EMBL" id="RKS78903.1"/>
    </source>
</evidence>
<dbReference type="AlphaFoldDB" id="A0A495QXQ0"/>